<keyword evidence="2" id="KW-1185">Reference proteome</keyword>
<dbReference type="Proteomes" id="UP000054935">
    <property type="component" value="Unassembled WGS sequence"/>
</dbReference>
<protein>
    <submittedName>
        <fullName evidence="1">Uncharacterized protein</fullName>
    </submittedName>
</protein>
<dbReference type="OrthoDB" id="7866398at2"/>
<organism evidence="1 2">
    <name type="scientific">Tropicibacter naphthalenivorans</name>
    <dbReference type="NCBI Taxonomy" id="441103"/>
    <lineage>
        <taxon>Bacteria</taxon>
        <taxon>Pseudomonadati</taxon>
        <taxon>Pseudomonadota</taxon>
        <taxon>Alphaproteobacteria</taxon>
        <taxon>Rhodobacterales</taxon>
        <taxon>Roseobacteraceae</taxon>
        <taxon>Tropicibacter</taxon>
    </lineage>
</organism>
<dbReference type="AlphaFoldDB" id="A0A0P1G0U4"/>
<dbReference type="STRING" id="441103.TRN7648_00411"/>
<sequence>MLAKIVFLFLAFIAVLGIFGRLKVPGGARLASLKRKTLDAKKCPDCGRYQIGQGPCDCRKGKR</sequence>
<evidence type="ECO:0000313" key="2">
    <source>
        <dbReference type="Proteomes" id="UP000054935"/>
    </source>
</evidence>
<name>A0A0P1G0U4_9RHOB</name>
<accession>A0A0P1G0U4</accession>
<dbReference type="RefSeq" id="WP_058245966.1">
    <property type="nucleotide sequence ID" value="NZ_CYSE01000001.1"/>
</dbReference>
<reference evidence="1 2" key="1">
    <citation type="submission" date="2015-09" db="EMBL/GenBank/DDBJ databases">
        <authorList>
            <consortium name="Swine Surveillance"/>
        </authorList>
    </citation>
    <scope>NUCLEOTIDE SEQUENCE [LARGE SCALE GENOMIC DNA]</scope>
    <source>
        <strain evidence="1 2">CECT 7648</strain>
    </source>
</reference>
<proteinExistence type="predicted"/>
<gene>
    <name evidence="1" type="ORF">TRN7648_00411</name>
</gene>
<evidence type="ECO:0000313" key="1">
    <source>
        <dbReference type="EMBL" id="CUH75383.1"/>
    </source>
</evidence>
<dbReference type="EMBL" id="CYSE01000001">
    <property type="protein sequence ID" value="CUH75383.1"/>
    <property type="molecule type" value="Genomic_DNA"/>
</dbReference>